<reference evidence="9" key="1">
    <citation type="journal article" date="2014" name="Int. J. Syst. Evol. Microbiol.">
        <title>Complete genome sequence of Corynebacterium casei LMG S-19264T (=DSM 44701T), isolated from a smear-ripened cheese.</title>
        <authorList>
            <consortium name="US DOE Joint Genome Institute (JGI-PGF)"/>
            <person name="Walter F."/>
            <person name="Albersmeier A."/>
            <person name="Kalinowski J."/>
            <person name="Ruckert C."/>
        </authorList>
    </citation>
    <scope>NUCLEOTIDE SEQUENCE</scope>
    <source>
        <strain evidence="9">KCTC 12711</strain>
    </source>
</reference>
<comment type="caution">
    <text evidence="9">The sequence shown here is derived from an EMBL/GenBank/DDBJ whole genome shotgun (WGS) entry which is preliminary data.</text>
</comment>
<dbReference type="NCBIfam" id="TIGR01145">
    <property type="entry name" value="ATP_synt_delta"/>
    <property type="match status" value="1"/>
</dbReference>
<keyword evidence="5 8" id="KW-0472">Membrane</keyword>
<dbReference type="GO" id="GO:0046933">
    <property type="term" value="F:proton-transporting ATP synthase activity, rotational mechanism"/>
    <property type="evidence" value="ECO:0007669"/>
    <property type="project" value="UniProtKB-UniRule"/>
</dbReference>
<evidence type="ECO:0000256" key="4">
    <source>
        <dbReference type="ARBA" id="ARBA00023065"/>
    </source>
</evidence>
<dbReference type="PRINTS" id="PR00125">
    <property type="entry name" value="ATPASEDELTA"/>
</dbReference>
<dbReference type="Gene3D" id="1.10.520.20">
    <property type="entry name" value="N-terminal domain of the delta subunit of the F1F0-ATP synthase"/>
    <property type="match status" value="1"/>
</dbReference>
<proteinExistence type="inferred from homology"/>
<keyword evidence="3 8" id="KW-0375">Hydrogen ion transport</keyword>
<dbReference type="AlphaFoldDB" id="A0A918RWJ6"/>
<keyword evidence="8" id="KW-1003">Cell membrane</keyword>
<dbReference type="InterPro" id="IPR026015">
    <property type="entry name" value="ATP_synth_OSCP/delta_N_sf"/>
</dbReference>
<comment type="function">
    <text evidence="8">This protein is part of the stalk that links CF(0) to CF(1). It either transmits conformational changes from CF(0) to CF(1) or is implicated in proton conduction.</text>
</comment>
<comment type="function">
    <text evidence="8">F(1)F(0) ATP synthase produces ATP from ADP in the presence of a proton or sodium gradient. F-type ATPases consist of two structural domains, F(1) containing the extramembraneous catalytic core and F(0) containing the membrane proton channel, linked together by a central stalk and a peripheral stalk. During catalysis, ATP synthesis in the catalytic domain of F(1) is coupled via a rotary mechanism of the central stalk subunits to proton translocation.</text>
</comment>
<dbReference type="HAMAP" id="MF_01416">
    <property type="entry name" value="ATP_synth_delta_bact"/>
    <property type="match status" value="1"/>
</dbReference>
<dbReference type="GO" id="GO:0045259">
    <property type="term" value="C:proton-transporting ATP synthase complex"/>
    <property type="evidence" value="ECO:0007669"/>
    <property type="project" value="UniProtKB-KW"/>
</dbReference>
<keyword evidence="2 8" id="KW-0813">Transport</keyword>
<evidence type="ECO:0000256" key="3">
    <source>
        <dbReference type="ARBA" id="ARBA00022781"/>
    </source>
</evidence>
<organism evidence="9 10">
    <name type="scientific">Arenicella chitinivorans</name>
    <dbReference type="NCBI Taxonomy" id="1329800"/>
    <lineage>
        <taxon>Bacteria</taxon>
        <taxon>Pseudomonadati</taxon>
        <taxon>Pseudomonadota</taxon>
        <taxon>Gammaproteobacteria</taxon>
        <taxon>Arenicellales</taxon>
        <taxon>Arenicellaceae</taxon>
        <taxon>Arenicella</taxon>
    </lineage>
</organism>
<dbReference type="InterPro" id="IPR000711">
    <property type="entry name" value="ATPase_OSCP/dsu"/>
</dbReference>
<dbReference type="GO" id="GO:0005886">
    <property type="term" value="C:plasma membrane"/>
    <property type="evidence" value="ECO:0007669"/>
    <property type="project" value="UniProtKB-SubCell"/>
</dbReference>
<keyword evidence="10" id="KW-1185">Reference proteome</keyword>
<dbReference type="PANTHER" id="PTHR11910">
    <property type="entry name" value="ATP SYNTHASE DELTA CHAIN"/>
    <property type="match status" value="1"/>
</dbReference>
<keyword evidence="7 8" id="KW-0066">ATP synthesis</keyword>
<dbReference type="EMBL" id="BMXA01000004">
    <property type="protein sequence ID" value="GHA14131.1"/>
    <property type="molecule type" value="Genomic_DNA"/>
</dbReference>
<dbReference type="SUPFAM" id="SSF47928">
    <property type="entry name" value="N-terminal domain of the delta subunit of the F1F0-ATP synthase"/>
    <property type="match status" value="1"/>
</dbReference>
<protein>
    <recommendedName>
        <fullName evidence="8">ATP synthase subunit delta</fullName>
    </recommendedName>
    <alternativeName>
        <fullName evidence="8">ATP synthase F(1) sector subunit delta</fullName>
    </alternativeName>
    <alternativeName>
        <fullName evidence="8">F-type ATPase subunit delta</fullName>
        <shortName evidence="8">F-ATPase subunit delta</shortName>
    </alternativeName>
</protein>
<evidence type="ECO:0000256" key="5">
    <source>
        <dbReference type="ARBA" id="ARBA00023136"/>
    </source>
</evidence>
<comment type="subcellular location">
    <subcellularLocation>
        <location evidence="8">Cell membrane</location>
        <topology evidence="8">Peripheral membrane protein</topology>
    </subcellularLocation>
    <subcellularLocation>
        <location evidence="1">Membrane</location>
    </subcellularLocation>
</comment>
<evidence type="ECO:0000256" key="1">
    <source>
        <dbReference type="ARBA" id="ARBA00004370"/>
    </source>
</evidence>
<sequence length="178" mass="18936">MADNASIARPYAKAVFDLAQETNAFDAWGSALEQLALISQDDSFRTLIADPRVDDSQVIELLTGIAQDNLPQGGANFIHMLVQNDRLLALPDIHQQFEAHVAKARATVNADVVTAKALTNDQRSALAAALQAKLGMQVELSETVDSSLIGGAIIKAGDLVIDGSAKGRIEKLSSALMR</sequence>
<accession>A0A918RWJ6</accession>
<evidence type="ECO:0000256" key="2">
    <source>
        <dbReference type="ARBA" id="ARBA00022448"/>
    </source>
</evidence>
<evidence type="ECO:0000256" key="8">
    <source>
        <dbReference type="HAMAP-Rule" id="MF_01416"/>
    </source>
</evidence>
<name>A0A918RWJ6_9GAMM</name>
<evidence type="ECO:0000256" key="7">
    <source>
        <dbReference type="ARBA" id="ARBA00023310"/>
    </source>
</evidence>
<keyword evidence="6 8" id="KW-0139">CF(1)</keyword>
<dbReference type="PROSITE" id="PS00389">
    <property type="entry name" value="ATPASE_DELTA"/>
    <property type="match status" value="1"/>
</dbReference>
<evidence type="ECO:0000313" key="10">
    <source>
        <dbReference type="Proteomes" id="UP000614811"/>
    </source>
</evidence>
<dbReference type="RefSeq" id="WP_189401712.1">
    <property type="nucleotide sequence ID" value="NZ_BMXA01000004.1"/>
</dbReference>
<dbReference type="Proteomes" id="UP000614811">
    <property type="component" value="Unassembled WGS sequence"/>
</dbReference>
<evidence type="ECO:0000256" key="6">
    <source>
        <dbReference type="ARBA" id="ARBA00023196"/>
    </source>
</evidence>
<comment type="similarity">
    <text evidence="8">Belongs to the ATPase delta chain family.</text>
</comment>
<dbReference type="Pfam" id="PF00213">
    <property type="entry name" value="OSCP"/>
    <property type="match status" value="1"/>
</dbReference>
<reference evidence="9" key="2">
    <citation type="submission" date="2020-09" db="EMBL/GenBank/DDBJ databases">
        <authorList>
            <person name="Sun Q."/>
            <person name="Kim S."/>
        </authorList>
    </citation>
    <scope>NUCLEOTIDE SEQUENCE</scope>
    <source>
        <strain evidence="9">KCTC 12711</strain>
    </source>
</reference>
<gene>
    <name evidence="8 9" type="primary">atpH</name>
    <name evidence="9" type="ORF">GCM10008090_24890</name>
</gene>
<keyword evidence="4 8" id="KW-0406">Ion transport</keyword>
<dbReference type="InterPro" id="IPR020781">
    <property type="entry name" value="ATPase_OSCP/d_CS"/>
</dbReference>
<evidence type="ECO:0000313" key="9">
    <source>
        <dbReference type="EMBL" id="GHA14131.1"/>
    </source>
</evidence>
<dbReference type="NCBIfam" id="NF004402">
    <property type="entry name" value="PRK05758.2-2"/>
    <property type="match status" value="1"/>
</dbReference>